<dbReference type="EMBL" id="NAFI01000187">
    <property type="protein sequence ID" value="OSJ03286.1"/>
    <property type="molecule type" value="Genomic_DNA"/>
</dbReference>
<protein>
    <recommendedName>
        <fullName evidence="6">Integrase DNA-binding domain-containing protein</fullName>
    </recommendedName>
</protein>
<dbReference type="InterPro" id="IPR011010">
    <property type="entry name" value="DNA_brk_join_enz"/>
</dbReference>
<reference evidence="4 5" key="1">
    <citation type="submission" date="2017-03" db="EMBL/GenBank/DDBJ databases">
        <title>Whole genome sequences of fourteen strains of Bradyrhizobium canariense and one strain of Bradyrhizobium japonicum isolated from Lupinus (Papilionoideae: Genisteae) species in Algeria.</title>
        <authorList>
            <person name="Crovadore J."/>
            <person name="Chekireb D."/>
            <person name="Brachmann A."/>
            <person name="Chablais R."/>
            <person name="Cochard B."/>
            <person name="Lefort F."/>
        </authorList>
    </citation>
    <scope>NUCLEOTIDE SEQUENCE [LARGE SCALE GENOMIC DNA]</scope>
    <source>
        <strain evidence="4 5">UBMA195</strain>
    </source>
</reference>
<accession>A0A1X3GD31</accession>
<evidence type="ECO:0000313" key="4">
    <source>
        <dbReference type="EMBL" id="OSJ03286.1"/>
    </source>
</evidence>
<evidence type="ECO:0000313" key="5">
    <source>
        <dbReference type="Proteomes" id="UP000193553"/>
    </source>
</evidence>
<organism evidence="4 5">
    <name type="scientific">Bradyrhizobium canariense</name>
    <dbReference type="NCBI Taxonomy" id="255045"/>
    <lineage>
        <taxon>Bacteria</taxon>
        <taxon>Pseudomonadati</taxon>
        <taxon>Pseudomonadota</taxon>
        <taxon>Alphaproteobacteria</taxon>
        <taxon>Hyphomicrobiales</taxon>
        <taxon>Nitrobacteraceae</taxon>
        <taxon>Bradyrhizobium</taxon>
    </lineage>
</organism>
<evidence type="ECO:0000256" key="1">
    <source>
        <dbReference type="ARBA" id="ARBA00008857"/>
    </source>
</evidence>
<keyword evidence="2" id="KW-0229">DNA integration</keyword>
<sequence length="544" mass="60490">MANKRYALTKDLLSEAGAKRDADAECQFAIDNPRGLSIRVRGGEVAYYVQARTRLRGQKSTVVKRRLGAVGDFTFAQVKKIATEAIFAIKNGRDPDAVIETRLMGGDEKSVAVAVDRAEALKGELWTFETLIDQYAGRTKRSKDGGRNEAAKLRLAPSSITELETRLRDRPENAELKNRFVKELRLEDLEEVRDRIDASGSGPSAGAKYVDLAKRVLRWGLKQKRRFTGLEPTATWWEALSHEYEMEDRSKRYLTPAQIGMLIALLEAVRPLGGNNNDAVLGALQVSWMIPQRSSALVNMLALSSDRWIPDPAPERAGWRIYIWKPDEVKNKREIKLSVPPIAIEILKRVAQYSKQQLSAVSMWAFPQDRNKYLVRALAAKQRNDNRVPAHLDKAITPSSLNHALDALAGRKPGWPDLLTVVGLPNRIGPHDERRSVTSFFENFGEGAYASALLDHRVSGADKMSREVAAITQSVYSAADRVVFKAEGMLMWMEAVLPAYEAAKKDPRLAKAVQMRKAALANGVSEERKKGRARARPAGTPASA</sequence>
<dbReference type="GO" id="GO:0003677">
    <property type="term" value="F:DNA binding"/>
    <property type="evidence" value="ECO:0007669"/>
    <property type="project" value="InterPro"/>
</dbReference>
<dbReference type="Proteomes" id="UP000193553">
    <property type="component" value="Unassembled WGS sequence"/>
</dbReference>
<comment type="caution">
    <text evidence="4">The sequence shown here is derived from an EMBL/GenBank/DDBJ whole genome shotgun (WGS) entry which is preliminary data.</text>
</comment>
<dbReference type="PANTHER" id="PTHR30629:SF2">
    <property type="entry name" value="PROPHAGE INTEGRASE INTS-RELATED"/>
    <property type="match status" value="1"/>
</dbReference>
<comment type="similarity">
    <text evidence="1">Belongs to the 'phage' integrase family.</text>
</comment>
<proteinExistence type="inferred from homology"/>
<evidence type="ECO:0008006" key="6">
    <source>
        <dbReference type="Google" id="ProtNLM"/>
    </source>
</evidence>
<dbReference type="GO" id="GO:0015074">
    <property type="term" value="P:DNA integration"/>
    <property type="evidence" value="ECO:0007669"/>
    <property type="project" value="UniProtKB-KW"/>
</dbReference>
<evidence type="ECO:0000256" key="2">
    <source>
        <dbReference type="ARBA" id="ARBA00022908"/>
    </source>
</evidence>
<name>A0A1X3GD31_9BRAD</name>
<feature type="region of interest" description="Disordered" evidence="3">
    <location>
        <begin position="520"/>
        <end position="544"/>
    </location>
</feature>
<dbReference type="OrthoDB" id="7615137at2"/>
<evidence type="ECO:0000256" key="3">
    <source>
        <dbReference type="SAM" id="MobiDB-lite"/>
    </source>
</evidence>
<dbReference type="RefSeq" id="WP_085361760.1">
    <property type="nucleotide sequence ID" value="NZ_NAFC01000177.1"/>
</dbReference>
<dbReference type="AlphaFoldDB" id="A0A1X3GD31"/>
<dbReference type="SUPFAM" id="SSF56349">
    <property type="entry name" value="DNA breaking-rejoining enzymes"/>
    <property type="match status" value="1"/>
</dbReference>
<dbReference type="InterPro" id="IPR050808">
    <property type="entry name" value="Phage_Integrase"/>
</dbReference>
<dbReference type="PANTHER" id="PTHR30629">
    <property type="entry name" value="PROPHAGE INTEGRASE"/>
    <property type="match status" value="1"/>
</dbReference>
<gene>
    <name evidence="4" type="ORF">BSZ18_32735</name>
</gene>